<keyword evidence="3" id="KW-1185">Reference proteome</keyword>
<dbReference type="Proteomes" id="UP001575652">
    <property type="component" value="Unassembled WGS sequence"/>
</dbReference>
<name>A0ABV4UL43_9MICC</name>
<evidence type="ECO:0000256" key="1">
    <source>
        <dbReference type="SAM" id="MobiDB-lite"/>
    </source>
</evidence>
<reference evidence="2 3" key="1">
    <citation type="submission" date="2024-09" db="EMBL/GenBank/DDBJ databases">
        <authorList>
            <person name="Salinas-Garcia M.A."/>
            <person name="Prieme A."/>
        </authorList>
    </citation>
    <scope>NUCLEOTIDE SEQUENCE [LARGE SCALE GENOMIC DNA]</scope>
    <source>
        <strain evidence="2 3">DSM 21081</strain>
    </source>
</reference>
<evidence type="ECO:0000313" key="2">
    <source>
        <dbReference type="EMBL" id="MFB0834360.1"/>
    </source>
</evidence>
<accession>A0ABV4UL43</accession>
<dbReference type="RefSeq" id="WP_373971527.1">
    <property type="nucleotide sequence ID" value="NZ_JBHDLJ010000004.1"/>
</dbReference>
<comment type="caution">
    <text evidence="2">The sequence shown here is derived from an EMBL/GenBank/DDBJ whole genome shotgun (WGS) entry which is preliminary data.</text>
</comment>
<proteinExistence type="predicted"/>
<organism evidence="2 3">
    <name type="scientific">Arthrobacter halodurans</name>
    <dbReference type="NCBI Taxonomy" id="516699"/>
    <lineage>
        <taxon>Bacteria</taxon>
        <taxon>Bacillati</taxon>
        <taxon>Actinomycetota</taxon>
        <taxon>Actinomycetes</taxon>
        <taxon>Micrococcales</taxon>
        <taxon>Micrococcaceae</taxon>
        <taxon>Arthrobacter</taxon>
    </lineage>
</organism>
<evidence type="ECO:0000313" key="3">
    <source>
        <dbReference type="Proteomes" id="UP001575652"/>
    </source>
</evidence>
<protein>
    <submittedName>
        <fullName evidence="2">Uncharacterized protein</fullName>
    </submittedName>
</protein>
<dbReference type="EMBL" id="JBHDLJ010000004">
    <property type="protein sequence ID" value="MFB0834360.1"/>
    <property type="molecule type" value="Genomic_DNA"/>
</dbReference>
<gene>
    <name evidence="2" type="ORF">ACETWP_07155</name>
</gene>
<feature type="region of interest" description="Disordered" evidence="1">
    <location>
        <begin position="347"/>
        <end position="368"/>
    </location>
</feature>
<sequence>MKDNLESVLEGPRGRRLCLELAMELDPDVRDAVFRLGYDLDPGKGKSRVMFGAGFDDTGPPPPSPSPEQLAAALASLNPAALNDSLIQAALGRSVDTARYWQAPDGEDVLAGLPVIRAALLPLAAQVLDSPGTQWWAEPGRALQWAIDWRPSDDPAPLTKDPQQTLAAWGRNVRAEEARASRERPRAADANWSGSWWSIPHGLVHTVGQIPAGLSLVEDSQGWEHATVITVRGAGRTLEIRTAEDWISLCRALPLEVTGSRRHDWFRATGRDGRWVIPDWERGASEWDAVHLTVLGYLGSATRALQVDAGTASVIAGWDPDSTIWLTDVAREGEGPRQAWHRAPHDNTWIRTPTHPVGASWPIPDRNG</sequence>